<dbReference type="Pfam" id="PF00067">
    <property type="entry name" value="p450"/>
    <property type="match status" value="2"/>
</dbReference>
<gene>
    <name evidence="16" type="ORF">OSB1V03_LOCUS13367</name>
</gene>
<dbReference type="InterPro" id="IPR001128">
    <property type="entry name" value="Cyt_P450"/>
</dbReference>
<keyword evidence="7" id="KW-0256">Endoplasmic reticulum</keyword>
<dbReference type="FunFam" id="1.10.630.10:FF:000042">
    <property type="entry name" value="Cytochrome P450"/>
    <property type="match status" value="1"/>
</dbReference>
<feature type="binding site" description="axial binding residue" evidence="14">
    <location>
        <position position="437"/>
    </location>
    <ligand>
        <name>heme</name>
        <dbReference type="ChEBI" id="CHEBI:30413"/>
    </ligand>
    <ligandPart>
        <name>Fe</name>
        <dbReference type="ChEBI" id="CHEBI:18248"/>
    </ligandPart>
</feature>
<evidence type="ECO:0000256" key="2">
    <source>
        <dbReference type="ARBA" id="ARBA00004174"/>
    </source>
</evidence>
<evidence type="ECO:0000313" key="16">
    <source>
        <dbReference type="EMBL" id="CAD7632968.1"/>
    </source>
</evidence>
<evidence type="ECO:0000256" key="6">
    <source>
        <dbReference type="ARBA" id="ARBA00022723"/>
    </source>
</evidence>
<protein>
    <recommendedName>
        <fullName evidence="18">Cytochrome P450</fullName>
    </recommendedName>
</protein>
<dbReference type="InterPro" id="IPR036396">
    <property type="entry name" value="Cyt_P450_sf"/>
</dbReference>
<name>A0A7R9L310_9ACAR</name>
<dbReference type="GO" id="GO:0005789">
    <property type="term" value="C:endoplasmic reticulum membrane"/>
    <property type="evidence" value="ECO:0007669"/>
    <property type="project" value="UniProtKB-SubCell"/>
</dbReference>
<evidence type="ECO:0000256" key="1">
    <source>
        <dbReference type="ARBA" id="ARBA00001971"/>
    </source>
</evidence>
<sequence length="491" mass="56043">MGLKGPKPVPFLGNSIYWLLKPRCFLDIEWGRKYGQIYGIYDSNQPILVVTKPELIKKIVVKDYHVFIDRRMRPTNHFLYRESLSHARGDNWRRIRSIASPTFSSAKIRKMYPIVRQCLRALMTHVVDMECGDCVDLKKMCGNYTMDVIAAVAFGTDANAHNDHSSAFVTSARQILDVDFVRTIIVLLLPKFVVKAIGLKSRVPETAHQFFVDIGRRLINERKSDPDSHRKYNDFIQFLVDARPDGDRDATPAAADVNAFNESEEELAIRRQMLTTGAKKHTLTDDQIVAQAWIFFLAGYDTTSTTLTYCCYELALNPDIQQRLYNEVMASVDSEGEIGYDELMAMSYLDAVLSETLRKYPAAIKLERRSVAEYVLGDTGITLPAGQEIEITTYAIHHNPEYYPDPEKFDPERFMPENKHNIQPYTYLPFGAGPRNCIGMRVALMEAKLCVVHLIQKYMFLRIPKTSVPIKFQISMTTLSPGDVHIGFTKR</sequence>
<dbReference type="InterPro" id="IPR002401">
    <property type="entry name" value="Cyt_P450_E_grp-I"/>
</dbReference>
<organism evidence="16">
    <name type="scientific">Medioppia subpectinata</name>
    <dbReference type="NCBI Taxonomy" id="1979941"/>
    <lineage>
        <taxon>Eukaryota</taxon>
        <taxon>Metazoa</taxon>
        <taxon>Ecdysozoa</taxon>
        <taxon>Arthropoda</taxon>
        <taxon>Chelicerata</taxon>
        <taxon>Arachnida</taxon>
        <taxon>Acari</taxon>
        <taxon>Acariformes</taxon>
        <taxon>Sarcoptiformes</taxon>
        <taxon>Oribatida</taxon>
        <taxon>Brachypylina</taxon>
        <taxon>Oppioidea</taxon>
        <taxon>Oppiidae</taxon>
        <taxon>Medioppia</taxon>
    </lineage>
</organism>
<dbReference type="PRINTS" id="PR00463">
    <property type="entry name" value="EP450I"/>
</dbReference>
<dbReference type="AlphaFoldDB" id="A0A7R9L310"/>
<dbReference type="GO" id="GO:0020037">
    <property type="term" value="F:heme binding"/>
    <property type="evidence" value="ECO:0007669"/>
    <property type="project" value="InterPro"/>
</dbReference>
<keyword evidence="8" id="KW-0492">Microsome</keyword>
<keyword evidence="12" id="KW-0472">Membrane</keyword>
<dbReference type="InterPro" id="IPR017972">
    <property type="entry name" value="Cyt_P450_CS"/>
</dbReference>
<proteinExistence type="inferred from homology"/>
<evidence type="ECO:0000256" key="15">
    <source>
        <dbReference type="RuleBase" id="RU000461"/>
    </source>
</evidence>
<dbReference type="CDD" id="cd11055">
    <property type="entry name" value="CYP3A-like"/>
    <property type="match status" value="1"/>
</dbReference>
<keyword evidence="6 14" id="KW-0479">Metal-binding</keyword>
<keyword evidence="11 15" id="KW-0503">Monooxygenase</keyword>
<dbReference type="PRINTS" id="PR00385">
    <property type="entry name" value="P450"/>
</dbReference>
<evidence type="ECO:0000256" key="4">
    <source>
        <dbReference type="ARBA" id="ARBA00010617"/>
    </source>
</evidence>
<dbReference type="PANTHER" id="PTHR24302:SF15">
    <property type="entry name" value="FATTY-ACID PEROXYGENASE"/>
    <property type="match status" value="1"/>
</dbReference>
<comment type="similarity">
    <text evidence="4 15">Belongs to the cytochrome P450 family.</text>
</comment>
<dbReference type="Proteomes" id="UP000759131">
    <property type="component" value="Unassembled WGS sequence"/>
</dbReference>
<dbReference type="EMBL" id="OC866454">
    <property type="protein sequence ID" value="CAD7632968.1"/>
    <property type="molecule type" value="Genomic_DNA"/>
</dbReference>
<evidence type="ECO:0000313" key="17">
    <source>
        <dbReference type="Proteomes" id="UP000759131"/>
    </source>
</evidence>
<accession>A0A7R9L310</accession>
<dbReference type="GO" id="GO:0016705">
    <property type="term" value="F:oxidoreductase activity, acting on paired donors, with incorporation or reduction of molecular oxygen"/>
    <property type="evidence" value="ECO:0007669"/>
    <property type="project" value="InterPro"/>
</dbReference>
<reference evidence="16" key="1">
    <citation type="submission" date="2020-11" db="EMBL/GenBank/DDBJ databases">
        <authorList>
            <person name="Tran Van P."/>
        </authorList>
    </citation>
    <scope>NUCLEOTIDE SEQUENCE</scope>
</reference>
<evidence type="ECO:0000256" key="10">
    <source>
        <dbReference type="ARBA" id="ARBA00023004"/>
    </source>
</evidence>
<dbReference type="InterPro" id="IPR050705">
    <property type="entry name" value="Cytochrome_P450_3A"/>
</dbReference>
<evidence type="ECO:0000256" key="7">
    <source>
        <dbReference type="ARBA" id="ARBA00022824"/>
    </source>
</evidence>
<keyword evidence="10 14" id="KW-0408">Iron</keyword>
<dbReference type="OrthoDB" id="6428965at2759"/>
<evidence type="ECO:0000256" key="14">
    <source>
        <dbReference type="PIRSR" id="PIRSR602401-1"/>
    </source>
</evidence>
<dbReference type="PANTHER" id="PTHR24302">
    <property type="entry name" value="CYTOCHROME P450 FAMILY 3"/>
    <property type="match status" value="1"/>
</dbReference>
<evidence type="ECO:0000256" key="12">
    <source>
        <dbReference type="ARBA" id="ARBA00023136"/>
    </source>
</evidence>
<dbReference type="Gene3D" id="1.10.630.10">
    <property type="entry name" value="Cytochrome P450"/>
    <property type="match status" value="1"/>
</dbReference>
<comment type="function">
    <text evidence="13">Cytochromes P450 are a group of heme-thiolate monooxygenases. They oxidize a variety of structurally unrelated compounds, including steroids, fatty acids, and xenobiotics.</text>
</comment>
<dbReference type="SUPFAM" id="SSF48264">
    <property type="entry name" value="Cytochrome P450"/>
    <property type="match status" value="1"/>
</dbReference>
<keyword evidence="17" id="KW-1185">Reference proteome</keyword>
<evidence type="ECO:0000256" key="3">
    <source>
        <dbReference type="ARBA" id="ARBA00004406"/>
    </source>
</evidence>
<dbReference type="EMBL" id="CAJPIZ010011879">
    <property type="protein sequence ID" value="CAG2113398.1"/>
    <property type="molecule type" value="Genomic_DNA"/>
</dbReference>
<keyword evidence="9 15" id="KW-0560">Oxidoreductase</keyword>
<evidence type="ECO:0008006" key="18">
    <source>
        <dbReference type="Google" id="ProtNLM"/>
    </source>
</evidence>
<keyword evidence="5 14" id="KW-0349">Heme</keyword>
<evidence type="ECO:0000256" key="9">
    <source>
        <dbReference type="ARBA" id="ARBA00023002"/>
    </source>
</evidence>
<comment type="cofactor">
    <cofactor evidence="1 14">
        <name>heme</name>
        <dbReference type="ChEBI" id="CHEBI:30413"/>
    </cofactor>
</comment>
<evidence type="ECO:0000256" key="13">
    <source>
        <dbReference type="ARBA" id="ARBA00043906"/>
    </source>
</evidence>
<dbReference type="GO" id="GO:0008395">
    <property type="term" value="F:steroid hydroxylase activity"/>
    <property type="evidence" value="ECO:0007669"/>
    <property type="project" value="TreeGrafter"/>
</dbReference>
<dbReference type="PROSITE" id="PS00086">
    <property type="entry name" value="CYTOCHROME_P450"/>
    <property type="match status" value="1"/>
</dbReference>
<evidence type="ECO:0000256" key="8">
    <source>
        <dbReference type="ARBA" id="ARBA00022848"/>
    </source>
</evidence>
<evidence type="ECO:0000256" key="5">
    <source>
        <dbReference type="ARBA" id="ARBA00022617"/>
    </source>
</evidence>
<dbReference type="GO" id="GO:0005506">
    <property type="term" value="F:iron ion binding"/>
    <property type="evidence" value="ECO:0007669"/>
    <property type="project" value="InterPro"/>
</dbReference>
<evidence type="ECO:0000256" key="11">
    <source>
        <dbReference type="ARBA" id="ARBA00023033"/>
    </source>
</evidence>
<comment type="subcellular location">
    <subcellularLocation>
        <location evidence="3">Endoplasmic reticulum membrane</location>
        <topology evidence="3">Peripheral membrane protein</topology>
    </subcellularLocation>
    <subcellularLocation>
        <location evidence="2">Microsome membrane</location>
        <topology evidence="2">Peripheral membrane protein</topology>
    </subcellularLocation>
</comment>